<comment type="caution">
    <text evidence="8">The sequence shown here is derived from an EMBL/GenBank/DDBJ whole genome shotgun (WGS) entry which is preliminary data.</text>
</comment>
<keyword evidence="3 8" id="KW-0808">Transferase</keyword>
<keyword evidence="4 7" id="KW-0812">Transmembrane</keyword>
<dbReference type="GO" id="GO:0005886">
    <property type="term" value="C:plasma membrane"/>
    <property type="evidence" value="ECO:0007669"/>
    <property type="project" value="UniProtKB-SubCell"/>
</dbReference>
<evidence type="ECO:0000256" key="3">
    <source>
        <dbReference type="ARBA" id="ARBA00022679"/>
    </source>
</evidence>
<feature type="transmembrane region" description="Helical" evidence="7">
    <location>
        <begin position="269"/>
        <end position="288"/>
    </location>
</feature>
<evidence type="ECO:0000256" key="4">
    <source>
        <dbReference type="ARBA" id="ARBA00022692"/>
    </source>
</evidence>
<dbReference type="RefSeq" id="WP_379702334.1">
    <property type="nucleotide sequence ID" value="NZ_JBHTAT010000001.1"/>
</dbReference>
<evidence type="ECO:0000313" key="9">
    <source>
        <dbReference type="Proteomes" id="UP001596434"/>
    </source>
</evidence>
<keyword evidence="2" id="KW-1003">Cell membrane</keyword>
<evidence type="ECO:0000256" key="5">
    <source>
        <dbReference type="ARBA" id="ARBA00022989"/>
    </source>
</evidence>
<feature type="transmembrane region" description="Helical" evidence="7">
    <location>
        <begin position="334"/>
        <end position="353"/>
    </location>
</feature>
<keyword evidence="8" id="KW-0328">Glycosyltransferase</keyword>
<reference evidence="8 9" key="1">
    <citation type="journal article" date="2019" name="Int. J. Syst. Evol. Microbiol.">
        <title>The Global Catalogue of Microorganisms (GCM) 10K type strain sequencing project: providing services to taxonomists for standard genome sequencing and annotation.</title>
        <authorList>
            <consortium name="The Broad Institute Genomics Platform"/>
            <consortium name="The Broad Institute Genome Sequencing Center for Infectious Disease"/>
            <person name="Wu L."/>
            <person name="Ma J."/>
        </authorList>
    </citation>
    <scope>NUCLEOTIDE SEQUENCE [LARGE SCALE GENOMIC DNA]</scope>
    <source>
        <strain evidence="8 9">GX21</strain>
    </source>
</reference>
<evidence type="ECO:0000256" key="7">
    <source>
        <dbReference type="SAM" id="Phobius"/>
    </source>
</evidence>
<evidence type="ECO:0000256" key="2">
    <source>
        <dbReference type="ARBA" id="ARBA00022475"/>
    </source>
</evidence>
<keyword evidence="5 7" id="KW-1133">Transmembrane helix</keyword>
<keyword evidence="9" id="KW-1185">Reference proteome</keyword>
<dbReference type="EMBL" id="JBHTAT010000001">
    <property type="protein sequence ID" value="MFC7254125.1"/>
    <property type="molecule type" value="Genomic_DNA"/>
</dbReference>
<feature type="transmembrane region" description="Helical" evidence="7">
    <location>
        <begin position="105"/>
        <end position="128"/>
    </location>
</feature>
<protein>
    <submittedName>
        <fullName evidence="8">Glycosyltransferase family 87 protein</fullName>
        <ecNumber evidence="8">2.4.-.-</ecNumber>
    </submittedName>
</protein>
<sequence length="408" mass="43661">MSLLRRLLARRDDRPWFVAAALVALVALATYPAVDWYLRSLDIAPRFGFWDFGAYNNAVDRWVAGESVYVRNEDGGYHGSYLYPPVAILGFAPFLLTLDFRPAALLWTACTVALLWVAIQRLVTALSVPLRPWERVAVLPLVAGFHPVLLSTKLGQTATALGALLTFAASASLRGRPLLGGVLTAVVGVVKLPYAPAGAHLLGDRTRFVGAVTGGVALLLVSLLVFGVDAHRTFLDVLAWGIREGSAARSPRLWMPPYYRPLYDVPHTLAIRVLASLAIVVVVLRAPADAVRESTALGFAAVPLLAPLTYAYYFVAALPAVVLLLAVELDHPDGYPTLPVVGLLLLHVHSYGLRMAGQMLPEWVPALLIQPGLWGNLLLVGLAGTRVAVAGGPVTARSLASAAGRRGD</sequence>
<dbReference type="EC" id="2.4.-.-" evidence="8"/>
<name>A0ABD5ZTW6_9EURY</name>
<evidence type="ECO:0000313" key="8">
    <source>
        <dbReference type="EMBL" id="MFC7254125.1"/>
    </source>
</evidence>
<evidence type="ECO:0000256" key="6">
    <source>
        <dbReference type="ARBA" id="ARBA00023136"/>
    </source>
</evidence>
<gene>
    <name evidence="8" type="ORF">ACFQKE_02170</name>
</gene>
<organism evidence="8 9">
    <name type="scientific">Haloplanus litoreus</name>
    <dbReference type="NCBI Taxonomy" id="767515"/>
    <lineage>
        <taxon>Archaea</taxon>
        <taxon>Methanobacteriati</taxon>
        <taxon>Methanobacteriota</taxon>
        <taxon>Stenosarchaea group</taxon>
        <taxon>Halobacteria</taxon>
        <taxon>Halobacteriales</taxon>
        <taxon>Haloferacaceae</taxon>
        <taxon>Haloplanus</taxon>
    </lineage>
</organism>
<evidence type="ECO:0000256" key="1">
    <source>
        <dbReference type="ARBA" id="ARBA00004651"/>
    </source>
</evidence>
<feature type="transmembrane region" description="Helical" evidence="7">
    <location>
        <begin position="308"/>
        <end position="327"/>
    </location>
</feature>
<feature type="transmembrane region" description="Helical" evidence="7">
    <location>
        <begin position="81"/>
        <end position="98"/>
    </location>
</feature>
<dbReference type="InterPro" id="IPR018584">
    <property type="entry name" value="GT87"/>
</dbReference>
<feature type="transmembrane region" description="Helical" evidence="7">
    <location>
        <begin position="208"/>
        <end position="228"/>
    </location>
</feature>
<dbReference type="Pfam" id="PF09594">
    <property type="entry name" value="GT87"/>
    <property type="match status" value="1"/>
</dbReference>
<dbReference type="GO" id="GO:0016757">
    <property type="term" value="F:glycosyltransferase activity"/>
    <property type="evidence" value="ECO:0007669"/>
    <property type="project" value="UniProtKB-KW"/>
</dbReference>
<accession>A0ABD5ZTW6</accession>
<feature type="transmembrane region" description="Helical" evidence="7">
    <location>
        <begin position="178"/>
        <end position="196"/>
    </location>
</feature>
<proteinExistence type="predicted"/>
<dbReference type="AlphaFoldDB" id="A0ABD5ZTW6"/>
<comment type="subcellular location">
    <subcellularLocation>
        <location evidence="1">Cell membrane</location>
        <topology evidence="1">Multi-pass membrane protein</topology>
    </subcellularLocation>
</comment>
<dbReference type="GeneID" id="96952419"/>
<dbReference type="Proteomes" id="UP001596434">
    <property type="component" value="Unassembled WGS sequence"/>
</dbReference>
<keyword evidence="6 7" id="KW-0472">Membrane</keyword>